<feature type="transmembrane region" description="Helical" evidence="1">
    <location>
        <begin position="26"/>
        <end position="52"/>
    </location>
</feature>
<keyword evidence="1" id="KW-0812">Transmembrane</keyword>
<dbReference type="NCBIfam" id="NF038304">
    <property type="entry name" value="EPS_HpsC"/>
    <property type="match status" value="1"/>
</dbReference>
<dbReference type="AlphaFoldDB" id="A0A7D7LEP9"/>
<organism evidence="2 3">
    <name type="scientific">Nostoc edaphicum CCNP1411</name>
    <dbReference type="NCBI Taxonomy" id="1472755"/>
    <lineage>
        <taxon>Bacteria</taxon>
        <taxon>Bacillati</taxon>
        <taxon>Cyanobacteriota</taxon>
        <taxon>Cyanophyceae</taxon>
        <taxon>Nostocales</taxon>
        <taxon>Nostocaceae</taxon>
        <taxon>Nostoc</taxon>
    </lineage>
</organism>
<protein>
    <submittedName>
        <fullName evidence="2">Prepilin-type N-terminal cleavage/methylation domain-containing protein</fullName>
    </submittedName>
</protein>
<dbReference type="Proteomes" id="UP000514713">
    <property type="component" value="Chromosome"/>
</dbReference>
<dbReference type="Pfam" id="PF07963">
    <property type="entry name" value="N_methyl"/>
    <property type="match status" value="1"/>
</dbReference>
<name>A0A7D7LEP9_9NOSO</name>
<dbReference type="NCBIfam" id="TIGR02532">
    <property type="entry name" value="IV_pilin_GFxxxE"/>
    <property type="match status" value="1"/>
</dbReference>
<dbReference type="InterPro" id="IPR012902">
    <property type="entry name" value="N_methyl_site"/>
</dbReference>
<proteinExistence type="predicted"/>
<evidence type="ECO:0000256" key="1">
    <source>
        <dbReference type="SAM" id="Phobius"/>
    </source>
</evidence>
<dbReference type="SUPFAM" id="SSF54523">
    <property type="entry name" value="Pili subunits"/>
    <property type="match status" value="1"/>
</dbReference>
<reference evidence="3" key="1">
    <citation type="submission" date="2020-06" db="EMBL/GenBank/DDBJ databases">
        <title>Nostoc edaphicum CCNP1411 genome.</title>
        <authorList>
            <person name="Fidor A."/>
            <person name="Grabski M."/>
            <person name="Gawor J."/>
            <person name="Gromadka R."/>
            <person name="Wegrzyn G."/>
            <person name="Mazur-Marzec H."/>
        </authorList>
    </citation>
    <scope>NUCLEOTIDE SEQUENCE [LARGE SCALE GENOMIC DNA]</scope>
    <source>
        <strain evidence="3">CCNP1411</strain>
    </source>
</reference>
<evidence type="ECO:0000313" key="2">
    <source>
        <dbReference type="EMBL" id="QMS89870.1"/>
    </source>
</evidence>
<dbReference type="InterPro" id="IPR045584">
    <property type="entry name" value="Pilin-like"/>
</dbReference>
<accession>A0A7D7LEP9</accession>
<keyword evidence="1" id="KW-1133">Transmembrane helix</keyword>
<dbReference type="KEGG" id="ned:HUN01_20620"/>
<sequence length="334" mass="36837">MKNLLRFLLSIQLKHSKFVQQVNGFTLIELLVALLLAFLVITPLLGFMVNILSTDQKEQAKANSEQEIQTAVNYIANDLQQAVYIYNGAALTNNSNTVPASSGIQDQIPPVKNAGICDSSNNTVTCKPILVFWKRKFIQRATTSTDDTFVYSLVAYYLIKDNSTTWSKAARIARFEISDGILASGGVSCGTDYPNDKYLDANNCPNPGFQRFNLNLPGAAGIKQQMNSWKKVSSAYTQQPLVLIDFIDQTPITSTTLPCTEQPLNSTINPTLSSGTFMGFYACVDTANTTAQVFLRGNALARLQNSNFDYSSNNQTYFPTASVRVQGRGYLYTK</sequence>
<keyword evidence="1" id="KW-0472">Membrane</keyword>
<keyword evidence="3" id="KW-1185">Reference proteome</keyword>
<gene>
    <name evidence="2" type="ORF">HUN01_20620</name>
</gene>
<evidence type="ECO:0000313" key="3">
    <source>
        <dbReference type="Proteomes" id="UP000514713"/>
    </source>
</evidence>
<dbReference type="RefSeq" id="WP_181927764.1">
    <property type="nucleotide sequence ID" value="NZ_CP054698.1"/>
</dbReference>
<dbReference type="EMBL" id="CP054698">
    <property type="protein sequence ID" value="QMS89870.1"/>
    <property type="molecule type" value="Genomic_DNA"/>
</dbReference>